<name>F4WE85_ACREC</name>
<keyword evidence="3" id="KW-1185">Reference proteome</keyword>
<dbReference type="Proteomes" id="UP000007755">
    <property type="component" value="Unassembled WGS sequence"/>
</dbReference>
<evidence type="ECO:0000313" key="2">
    <source>
        <dbReference type="EMBL" id="EGI67523.1"/>
    </source>
</evidence>
<protein>
    <submittedName>
        <fullName evidence="2">Uncharacterized protein</fullName>
    </submittedName>
</protein>
<feature type="compositionally biased region" description="Polar residues" evidence="1">
    <location>
        <begin position="542"/>
        <end position="552"/>
    </location>
</feature>
<sequence length="552" mass="60016">MNAGINIFKQIYGFNSFRIARTRSLHGVSHWTGAGVGVATPGVAGVVPAAYRPSAESVECRRVPLSPSSLCVASAENRFSALRLLRSDDVVVDLRAGKLFAGFGTLPARVIEEKRVRGARPPTRWNARIYRRREHWPYGCSSETESGAVTSGLLEPRREARSKGSGTCDGGAPALSFPHVFHHSSIPVVVPGSGGGSGGGGGGSGGGGGGGGGEWWCWCCSTVDALVSGVQEVASGRDGGLAVSFADPARRLYNEERSNLPNNCEPKYGDNLVTRTAKADIYKGEKKESFPRKLNHSPTCHHVGLPQEAFLPVMINYSSNSGGLTPRHLPKVLELIRSVLQVMGSTFINHGLGYKSQAGSLSQPLRRFLWMNATKMVLDIRCNDGCTRRKALRILYLEVVEGHGVLKNTALLIGSAKIGRKAAPEIIEFFSFGSTVIFLLHPWRNRKPAPLYIILPGSEEKAARPSMHCTRCLCWRICNVKGHGRSFIAAQCRSMPASCSAWWCVSETPRRSASIAAICVARHQSLERRRRKRRTCDHRRSTGSTELDTSDR</sequence>
<evidence type="ECO:0000256" key="1">
    <source>
        <dbReference type="SAM" id="MobiDB-lite"/>
    </source>
</evidence>
<dbReference type="InParanoid" id="F4WE85"/>
<gene>
    <name evidence="2" type="ORF">G5I_03916</name>
</gene>
<dbReference type="EMBL" id="GL888102">
    <property type="protein sequence ID" value="EGI67523.1"/>
    <property type="molecule type" value="Genomic_DNA"/>
</dbReference>
<feature type="region of interest" description="Disordered" evidence="1">
    <location>
        <begin position="531"/>
        <end position="552"/>
    </location>
</feature>
<reference evidence="2" key="1">
    <citation type="submission" date="2011-02" db="EMBL/GenBank/DDBJ databases">
        <title>The genome of the leaf-cutting ant Acromyrmex echinatior suggests key adaptations to social evolution and fungus farming.</title>
        <authorList>
            <person name="Nygaard S."/>
            <person name="Zhang G."/>
        </authorList>
    </citation>
    <scope>NUCLEOTIDE SEQUENCE</scope>
</reference>
<accession>F4WE85</accession>
<evidence type="ECO:0000313" key="3">
    <source>
        <dbReference type="Proteomes" id="UP000007755"/>
    </source>
</evidence>
<proteinExistence type="predicted"/>
<organism evidence="3">
    <name type="scientific">Acromyrmex echinatior</name>
    <name type="common">Panamanian leafcutter ant</name>
    <name type="synonym">Acromyrmex octospinosus echinatior</name>
    <dbReference type="NCBI Taxonomy" id="103372"/>
    <lineage>
        <taxon>Eukaryota</taxon>
        <taxon>Metazoa</taxon>
        <taxon>Ecdysozoa</taxon>
        <taxon>Arthropoda</taxon>
        <taxon>Hexapoda</taxon>
        <taxon>Insecta</taxon>
        <taxon>Pterygota</taxon>
        <taxon>Neoptera</taxon>
        <taxon>Endopterygota</taxon>
        <taxon>Hymenoptera</taxon>
        <taxon>Apocrita</taxon>
        <taxon>Aculeata</taxon>
        <taxon>Formicoidea</taxon>
        <taxon>Formicidae</taxon>
        <taxon>Myrmicinae</taxon>
        <taxon>Acromyrmex</taxon>
    </lineage>
</organism>
<dbReference type="AlphaFoldDB" id="F4WE85"/>